<comment type="caution">
    <text evidence="2">The sequence shown here is derived from an EMBL/GenBank/DDBJ whole genome shotgun (WGS) entry which is preliminary data.</text>
</comment>
<dbReference type="Pfam" id="PF13180">
    <property type="entry name" value="PDZ_2"/>
    <property type="match status" value="1"/>
</dbReference>
<evidence type="ECO:0000313" key="3">
    <source>
        <dbReference type="Proteomes" id="UP001174839"/>
    </source>
</evidence>
<dbReference type="Gene3D" id="2.30.42.10">
    <property type="match status" value="1"/>
</dbReference>
<sequence>MKISTFLLGILLLGLSCKDKELPNISMEEDVRILASDSLKGRETGSEGAQMAAEYLEGRIKALGLKPITSEGDFDQEFSFKPRRDPHSEIEFGSVSDSSLNAQNVLGLIDNGGKRTVILGAHFDHLGLGGEGSLYRGEPAIHNGADDNASGVAVLLKLAKMLKEWPEARDNYLIIFFSGEEMGLLGSNYFAKNPELNLEEVPYMINLDMVGRLRDEKTLSVSGTGTTPVWSQLLNSLNPGFELVLSESGVGPSDHTSFYLQDIPVLHFFTGQHEDYHKPSDDAELLNYEGMDLIATYILDLAKAMEKQEEVAFRTTKNESEEVPRFKVALGVIPDYLFSGEGMRIDGVSEDKPAQKAGLKKGDVVIQMGDSTVVDMMSYMRALSVFESGDETTVVVERDGEKVSARIVF</sequence>
<accession>A0ABT7WAC5</accession>
<dbReference type="InterPro" id="IPR045175">
    <property type="entry name" value="M28_fam"/>
</dbReference>
<dbReference type="EMBL" id="JAUDUY010000001">
    <property type="protein sequence ID" value="MDM9629842.1"/>
    <property type="molecule type" value="Genomic_DNA"/>
</dbReference>
<dbReference type="SMART" id="SM00228">
    <property type="entry name" value="PDZ"/>
    <property type="match status" value="1"/>
</dbReference>
<dbReference type="PROSITE" id="PS51257">
    <property type="entry name" value="PROKAR_LIPOPROTEIN"/>
    <property type="match status" value="1"/>
</dbReference>
<reference evidence="2" key="1">
    <citation type="submission" date="2023-06" db="EMBL/GenBank/DDBJ databases">
        <title>Robiginitalea aurantiacus sp. nov. and Algoriphagus sediminis sp. nov., isolated from coastal sediment.</title>
        <authorList>
            <person name="Zhou Z.Y."/>
            <person name="An J."/>
            <person name="Jia Y.W."/>
            <person name="Du Z.J."/>
        </authorList>
    </citation>
    <scope>NUCLEOTIDE SEQUENCE</scope>
    <source>
        <strain evidence="2">M39</strain>
    </source>
</reference>
<protein>
    <submittedName>
        <fullName evidence="2">DUF4910 domain-containing protein</fullName>
    </submittedName>
</protein>
<evidence type="ECO:0000313" key="2">
    <source>
        <dbReference type="EMBL" id="MDM9629842.1"/>
    </source>
</evidence>
<dbReference type="InterPro" id="IPR007484">
    <property type="entry name" value="Peptidase_M28"/>
</dbReference>
<gene>
    <name evidence="2" type="ORF">QU605_00050</name>
</gene>
<feature type="domain" description="PDZ" evidence="1">
    <location>
        <begin position="328"/>
        <end position="400"/>
    </location>
</feature>
<dbReference type="SUPFAM" id="SSF53187">
    <property type="entry name" value="Zn-dependent exopeptidases"/>
    <property type="match status" value="1"/>
</dbReference>
<evidence type="ECO:0000259" key="1">
    <source>
        <dbReference type="SMART" id="SM00228"/>
    </source>
</evidence>
<dbReference type="SUPFAM" id="SSF50156">
    <property type="entry name" value="PDZ domain-like"/>
    <property type="match status" value="1"/>
</dbReference>
<dbReference type="Pfam" id="PF04389">
    <property type="entry name" value="Peptidase_M28"/>
    <property type="match status" value="1"/>
</dbReference>
<dbReference type="Proteomes" id="UP001174839">
    <property type="component" value="Unassembled WGS sequence"/>
</dbReference>
<organism evidence="2 3">
    <name type="scientific">Robiginitalea aurantiaca</name>
    <dbReference type="NCBI Taxonomy" id="3056915"/>
    <lineage>
        <taxon>Bacteria</taxon>
        <taxon>Pseudomonadati</taxon>
        <taxon>Bacteroidota</taxon>
        <taxon>Flavobacteriia</taxon>
        <taxon>Flavobacteriales</taxon>
        <taxon>Flavobacteriaceae</taxon>
        <taxon>Robiginitalea</taxon>
    </lineage>
</organism>
<dbReference type="InterPro" id="IPR036034">
    <property type="entry name" value="PDZ_sf"/>
</dbReference>
<dbReference type="Gene3D" id="3.40.630.10">
    <property type="entry name" value="Zn peptidases"/>
    <property type="match status" value="1"/>
</dbReference>
<dbReference type="PANTHER" id="PTHR12147">
    <property type="entry name" value="METALLOPEPTIDASE M28 FAMILY MEMBER"/>
    <property type="match status" value="1"/>
</dbReference>
<dbReference type="InterPro" id="IPR001478">
    <property type="entry name" value="PDZ"/>
</dbReference>
<dbReference type="PANTHER" id="PTHR12147:SF26">
    <property type="entry name" value="PEPTIDASE M28 DOMAIN-CONTAINING PROTEIN"/>
    <property type="match status" value="1"/>
</dbReference>
<proteinExistence type="predicted"/>
<dbReference type="CDD" id="cd05663">
    <property type="entry name" value="M28_like_PA_PDZ_associated"/>
    <property type="match status" value="1"/>
</dbReference>
<dbReference type="RefSeq" id="WP_289723213.1">
    <property type="nucleotide sequence ID" value="NZ_JAUDUY010000001.1"/>
</dbReference>
<name>A0ABT7WAC5_9FLAO</name>
<keyword evidence="3" id="KW-1185">Reference proteome</keyword>